<dbReference type="InterPro" id="IPR015500">
    <property type="entry name" value="Peptidase_S8_subtilisin-rel"/>
</dbReference>
<keyword evidence="3 10" id="KW-0732">Signal</keyword>
<evidence type="ECO:0000256" key="10">
    <source>
        <dbReference type="SAM" id="SignalP"/>
    </source>
</evidence>
<dbReference type="InterPro" id="IPR023828">
    <property type="entry name" value="Peptidase_S8_Ser-AS"/>
</dbReference>
<dbReference type="PROSITE" id="PS00137">
    <property type="entry name" value="SUBTILASE_HIS"/>
    <property type="match status" value="1"/>
</dbReference>
<dbReference type="InterPro" id="IPR036852">
    <property type="entry name" value="Peptidase_S8/S53_dom_sf"/>
</dbReference>
<evidence type="ECO:0000313" key="13">
    <source>
        <dbReference type="EMBL" id="KEY71262.1"/>
    </source>
</evidence>
<dbReference type="InterPro" id="IPR023827">
    <property type="entry name" value="Peptidase_S8_Asp-AS"/>
</dbReference>
<dbReference type="PANTHER" id="PTHR43806:SF66">
    <property type="entry name" value="SERIN ENDOPEPTIDASE"/>
    <property type="match status" value="1"/>
</dbReference>
<keyword evidence="5 7" id="KW-0720">Serine protease</keyword>
<dbReference type="InterPro" id="IPR010435">
    <property type="entry name" value="C5a/SBT2-like_Fn3"/>
</dbReference>
<feature type="compositionally biased region" description="Basic residues" evidence="9">
    <location>
        <begin position="125"/>
        <end position="138"/>
    </location>
</feature>
<evidence type="ECO:0000259" key="12">
    <source>
        <dbReference type="Pfam" id="PF06280"/>
    </source>
</evidence>
<evidence type="ECO:0000256" key="1">
    <source>
        <dbReference type="ARBA" id="ARBA00011073"/>
    </source>
</evidence>
<reference evidence="13 14" key="1">
    <citation type="journal article" date="2014" name="BMC Genomics">
        <title>Comparative genome sequencing reveals chemotype-specific gene clusters in the toxigenic black mold Stachybotrys.</title>
        <authorList>
            <person name="Semeiks J."/>
            <person name="Borek D."/>
            <person name="Otwinowski Z."/>
            <person name="Grishin N.V."/>
        </authorList>
    </citation>
    <scope>NUCLEOTIDE SEQUENCE [LARGE SCALE GENOMIC DNA]</scope>
    <source>
        <strain evidence="14">CBS 109288 / IBT 7711</strain>
    </source>
</reference>
<dbReference type="OrthoDB" id="10256524at2759"/>
<accession>A0A084B133</accession>
<organism evidence="13 14">
    <name type="scientific">Stachybotrys chartarum (strain CBS 109288 / IBT 7711)</name>
    <name type="common">Toxic black mold</name>
    <name type="synonym">Stilbospora chartarum</name>
    <dbReference type="NCBI Taxonomy" id="1280523"/>
    <lineage>
        <taxon>Eukaryota</taxon>
        <taxon>Fungi</taxon>
        <taxon>Dikarya</taxon>
        <taxon>Ascomycota</taxon>
        <taxon>Pezizomycotina</taxon>
        <taxon>Sordariomycetes</taxon>
        <taxon>Hypocreomycetidae</taxon>
        <taxon>Hypocreales</taxon>
        <taxon>Stachybotryaceae</taxon>
        <taxon>Stachybotrys</taxon>
    </lineage>
</organism>
<proteinExistence type="inferred from homology"/>
<feature type="region of interest" description="Disordered" evidence="9">
    <location>
        <begin position="105"/>
        <end position="151"/>
    </location>
</feature>
<evidence type="ECO:0000256" key="2">
    <source>
        <dbReference type="ARBA" id="ARBA00022670"/>
    </source>
</evidence>
<feature type="domain" description="C5a peptidase/Subtilisin-like protease SBT2-like Fn3-like" evidence="12">
    <location>
        <begin position="631"/>
        <end position="743"/>
    </location>
</feature>
<evidence type="ECO:0000313" key="14">
    <source>
        <dbReference type="Proteomes" id="UP000028045"/>
    </source>
</evidence>
<dbReference type="Proteomes" id="UP000028045">
    <property type="component" value="Unassembled WGS sequence"/>
</dbReference>
<feature type="active site" description="Charge relay system" evidence="6 7">
    <location>
        <position position="553"/>
    </location>
</feature>
<dbReference type="PRINTS" id="PR00723">
    <property type="entry name" value="SUBTILISIN"/>
</dbReference>
<dbReference type="InterPro" id="IPR050131">
    <property type="entry name" value="Peptidase_S8_subtilisin-like"/>
</dbReference>
<sequence>MVRSTLALSLLATASAAFAAERPVLDNMSNQVPGAYIVEFEEGASASQFRTQAEPGYETRMALDFELFQGVSIQLNDVGTAEERAAQLASLPAVKNIWPVRMIDRPQPVTTRSGRGGALRDQRRPTRSSGRKALHKRQQGGNGTTPYQPHAMTGIDRLHAEGITGAGVTIAVIDTGIDYHHPSLGGCFGEGCLVAYGHDLVGDDYDGLNLYPDDDPDDTCDGHGTHVAGIIAAQGANPEGFTGAAPGVTLAAYRVFGCGMGSVGNDVLIAAFNMAFEQGADIITASIGGTSGWTEEPWAVAVSRIVERGVPCTLAAGNSGGAGLFFSSTAADGKGVTAVSSFDNPHIIETWNEAFYTVDDGESVAFPWDWSYPVGFDGVEREVWASSFDTDNTRDACEPLPDDTPDLGDFYVLFRESEECSVVDQAINLAAKGARFIVRYSFDNELWWYDVEFYEGTENILGAASITRQTGEDLIQALEAGSSVQAVFEYFEDAGIFTVRRWNTVNPGAVSTFTSWGPTFEMDFKPQFGAPGGDIFSTFPVEFDSWAVLSGTSMATPFAAAAYALVSQARGIKPEPRLLETLFASTARPQLWSWDNSFEDWLAPGAQQGAGLMQAYDAAFTTTRLEPSSLSFNDTANFAGTLNFTIINDGTDDVTFDISHVASHTLYTVDEDEVTVYYGIGEIIPRGAELSFSQSKVTVSAGSTATIQVTASAPEGLNENRYPYWSGFIAVNGTDDSGLSIPYQGISGSLYEADVIPTAYVADYADWDLNPIPANQSFVLPAPGDGFDWEDEDPSFPILMFRLEWGTKHLSIHVVPTTSCPPNSTYTIPGGFEAIGEIYDSPLEWMPRIGFQWGWIGEMAGGVYLPVGRYRLVFVAQRLFSDGTEDEDWIVRSSTPFHLSYLPPRSN</sequence>
<dbReference type="GO" id="GO:0004252">
    <property type="term" value="F:serine-type endopeptidase activity"/>
    <property type="evidence" value="ECO:0007669"/>
    <property type="project" value="UniProtKB-UniRule"/>
</dbReference>
<dbReference type="GO" id="GO:0006508">
    <property type="term" value="P:proteolysis"/>
    <property type="evidence" value="ECO:0007669"/>
    <property type="project" value="UniProtKB-KW"/>
</dbReference>
<evidence type="ECO:0000256" key="7">
    <source>
        <dbReference type="PROSITE-ProRule" id="PRU01240"/>
    </source>
</evidence>
<evidence type="ECO:0000259" key="11">
    <source>
        <dbReference type="Pfam" id="PF00082"/>
    </source>
</evidence>
<evidence type="ECO:0000256" key="3">
    <source>
        <dbReference type="ARBA" id="ARBA00022729"/>
    </source>
</evidence>
<dbReference type="CDD" id="cd07489">
    <property type="entry name" value="Peptidases_S8_5"/>
    <property type="match status" value="1"/>
</dbReference>
<comment type="similarity">
    <text evidence="1 7 8">Belongs to the peptidase S8 family.</text>
</comment>
<dbReference type="HOGENOM" id="CLU_003559_3_1_1"/>
<evidence type="ECO:0008006" key="15">
    <source>
        <dbReference type="Google" id="ProtNLM"/>
    </source>
</evidence>
<feature type="domain" description="Peptidase S8/S53" evidence="11">
    <location>
        <begin position="165"/>
        <end position="587"/>
    </location>
</feature>
<dbReference type="PROSITE" id="PS00138">
    <property type="entry name" value="SUBTILASE_SER"/>
    <property type="match status" value="1"/>
</dbReference>
<protein>
    <recommendedName>
        <fullName evidence="15">Peptidase S8/S53 domain-containing protein</fullName>
    </recommendedName>
</protein>
<dbReference type="PANTHER" id="PTHR43806">
    <property type="entry name" value="PEPTIDASE S8"/>
    <property type="match status" value="1"/>
</dbReference>
<evidence type="ECO:0000256" key="9">
    <source>
        <dbReference type="SAM" id="MobiDB-lite"/>
    </source>
</evidence>
<evidence type="ECO:0000256" key="8">
    <source>
        <dbReference type="RuleBase" id="RU003355"/>
    </source>
</evidence>
<dbReference type="Pfam" id="PF00082">
    <property type="entry name" value="Peptidase_S8"/>
    <property type="match status" value="1"/>
</dbReference>
<dbReference type="GO" id="GO:0016020">
    <property type="term" value="C:membrane"/>
    <property type="evidence" value="ECO:0007669"/>
    <property type="project" value="InterPro"/>
</dbReference>
<gene>
    <name evidence="13" type="ORF">S7711_02367</name>
</gene>
<feature type="chain" id="PRO_5001771553" description="Peptidase S8/S53 domain-containing protein" evidence="10">
    <location>
        <begin position="20"/>
        <end position="907"/>
    </location>
</feature>
<keyword evidence="14" id="KW-1185">Reference proteome</keyword>
<dbReference type="SUPFAM" id="SSF52743">
    <property type="entry name" value="Subtilisin-like"/>
    <property type="match status" value="1"/>
</dbReference>
<dbReference type="Gene3D" id="3.40.50.200">
    <property type="entry name" value="Peptidase S8/S53 domain"/>
    <property type="match status" value="2"/>
</dbReference>
<evidence type="ECO:0000256" key="6">
    <source>
        <dbReference type="PIRSR" id="PIRSR615500-1"/>
    </source>
</evidence>
<dbReference type="PROSITE" id="PS51892">
    <property type="entry name" value="SUBTILASE"/>
    <property type="match status" value="1"/>
</dbReference>
<evidence type="ECO:0000256" key="4">
    <source>
        <dbReference type="ARBA" id="ARBA00022801"/>
    </source>
</evidence>
<feature type="active site" description="Charge relay system" evidence="6 7">
    <location>
        <position position="174"/>
    </location>
</feature>
<dbReference type="InterPro" id="IPR034187">
    <property type="entry name" value="Peptidases_S8_5"/>
</dbReference>
<dbReference type="InterPro" id="IPR000209">
    <property type="entry name" value="Peptidase_S8/S53_dom"/>
</dbReference>
<dbReference type="PROSITE" id="PS00136">
    <property type="entry name" value="SUBTILASE_ASP"/>
    <property type="match status" value="1"/>
</dbReference>
<name>A0A084B133_STACB</name>
<dbReference type="AlphaFoldDB" id="A0A084B133"/>
<dbReference type="EMBL" id="KL648338">
    <property type="protein sequence ID" value="KEY71262.1"/>
    <property type="molecule type" value="Genomic_DNA"/>
</dbReference>
<dbReference type="Gene3D" id="2.60.40.1710">
    <property type="entry name" value="Subtilisin-like superfamily"/>
    <property type="match status" value="1"/>
</dbReference>
<evidence type="ECO:0000256" key="5">
    <source>
        <dbReference type="ARBA" id="ARBA00022825"/>
    </source>
</evidence>
<keyword evidence="2 7" id="KW-0645">Protease</keyword>
<dbReference type="InterPro" id="IPR022398">
    <property type="entry name" value="Peptidase_S8_His-AS"/>
</dbReference>
<dbReference type="Pfam" id="PF06280">
    <property type="entry name" value="fn3_5"/>
    <property type="match status" value="1"/>
</dbReference>
<feature type="signal peptide" evidence="10">
    <location>
        <begin position="1"/>
        <end position="19"/>
    </location>
</feature>
<keyword evidence="4 7" id="KW-0378">Hydrolase</keyword>
<feature type="active site" description="Charge relay system" evidence="6 7">
    <location>
        <position position="223"/>
    </location>
</feature>